<dbReference type="GO" id="GO:0032259">
    <property type="term" value="P:methylation"/>
    <property type="evidence" value="ECO:0007669"/>
    <property type="project" value="UniProtKB-KW"/>
</dbReference>
<dbReference type="GO" id="GO:0008168">
    <property type="term" value="F:methyltransferase activity"/>
    <property type="evidence" value="ECO:0007669"/>
    <property type="project" value="UniProtKB-KW"/>
</dbReference>
<dbReference type="RefSeq" id="WP_276621012.1">
    <property type="nucleotide sequence ID" value="NZ_DCDX01000178.1"/>
</dbReference>
<keyword evidence="4 7" id="KW-0566">Pantothenate biosynthesis</keyword>
<sequence length="276" mass="30234">MARVTVSVLKDKKKRKEKISMLTAYDYSLAGMVDEAGIDMILVGDSLGNVVLGYDNTLAVTMDDMIHHSKTVVRASKNAMVVGDMPFLSYHISKKEAVRNAGRFVQEAGCQAVKLEGGSERVDTVKAILDAQIPVMGHIGLTPQSVHQFGGFKVQGKDLETAKKLVEDARALDQAGVYCIVLECVPSELARRVTEEISVPTIGIGAGPYCDGQVLVINDMLGMFRGFTPKFVRKFANLEPLIMEALKSYKAEVEAGTFPAEEHCFTIKEEVLDRLY</sequence>
<feature type="active site" description="Proton acceptor" evidence="7 8">
    <location>
        <position position="183"/>
    </location>
</feature>
<dbReference type="GO" id="GO:0015940">
    <property type="term" value="P:pantothenate biosynthetic process"/>
    <property type="evidence" value="ECO:0007669"/>
    <property type="project" value="UniProtKB-UniRule"/>
</dbReference>
<dbReference type="GO" id="GO:0000287">
    <property type="term" value="F:magnesium ion binding"/>
    <property type="evidence" value="ECO:0007669"/>
    <property type="project" value="TreeGrafter"/>
</dbReference>
<dbReference type="InterPro" id="IPR040442">
    <property type="entry name" value="Pyrv_kinase-like_dom_sf"/>
</dbReference>
<dbReference type="EC" id="2.1.2.11" evidence="7"/>
<dbReference type="Pfam" id="PF02548">
    <property type="entry name" value="Pantoate_transf"/>
    <property type="match status" value="1"/>
</dbReference>
<evidence type="ECO:0000256" key="6">
    <source>
        <dbReference type="ARBA" id="ARBA00056497"/>
    </source>
</evidence>
<dbReference type="FunFam" id="3.20.20.60:FF:000003">
    <property type="entry name" value="3-methyl-2-oxobutanoate hydroxymethyltransferase"/>
    <property type="match status" value="1"/>
</dbReference>
<dbReference type="NCBIfam" id="NF001452">
    <property type="entry name" value="PRK00311.1"/>
    <property type="match status" value="1"/>
</dbReference>
<protein>
    <recommendedName>
        <fullName evidence="7">3-methyl-2-oxobutanoate hydroxymethyltransferase</fullName>
        <ecNumber evidence="7">2.1.2.11</ecNumber>
    </recommendedName>
    <alternativeName>
        <fullName evidence="7">Ketopantoate hydroxymethyltransferase</fullName>
        <shortName evidence="7">KPHMT</shortName>
    </alternativeName>
</protein>
<comment type="similarity">
    <text evidence="2 7">Belongs to the PanB family.</text>
</comment>
<keyword evidence="11" id="KW-0489">Methyltransferase</keyword>
<dbReference type="UniPathway" id="UPA00028">
    <property type="reaction ID" value="UER00003"/>
</dbReference>
<name>A0A354YYB3_9FIRM</name>
<evidence type="ECO:0000256" key="9">
    <source>
        <dbReference type="PIRSR" id="PIRSR000388-2"/>
    </source>
</evidence>
<feature type="binding site" evidence="7 10">
    <location>
        <position position="84"/>
    </location>
    <ligand>
        <name>Mg(2+)</name>
        <dbReference type="ChEBI" id="CHEBI:18420"/>
    </ligand>
</feature>
<comment type="subcellular location">
    <subcellularLocation>
        <location evidence="7">Cytoplasm</location>
    </subcellularLocation>
</comment>
<dbReference type="STRING" id="378794.GCA_001570625_00260"/>
<keyword evidence="7" id="KW-0963">Cytoplasm</keyword>
<dbReference type="Gene3D" id="3.20.20.60">
    <property type="entry name" value="Phosphoenolpyruvate-binding domains"/>
    <property type="match status" value="1"/>
</dbReference>
<gene>
    <name evidence="7 11" type="primary">panB</name>
    <name evidence="11" type="ORF">DDZ44_07210</name>
</gene>
<dbReference type="AlphaFoldDB" id="A0A354YYB3"/>
<feature type="binding site" evidence="7 9">
    <location>
        <begin position="45"/>
        <end position="46"/>
    </location>
    <ligand>
        <name>3-methyl-2-oxobutanoate</name>
        <dbReference type="ChEBI" id="CHEBI:11851"/>
    </ligand>
</feature>
<proteinExistence type="inferred from homology"/>
<feature type="binding site" evidence="7 9">
    <location>
        <position position="84"/>
    </location>
    <ligand>
        <name>3-methyl-2-oxobutanoate</name>
        <dbReference type="ChEBI" id="CHEBI:11851"/>
    </ligand>
</feature>
<dbReference type="Proteomes" id="UP000263273">
    <property type="component" value="Unassembled WGS sequence"/>
</dbReference>
<accession>A0A354YYB3</accession>
<keyword evidence="7 10" id="KW-0460">Magnesium</keyword>
<dbReference type="PANTHER" id="PTHR20881">
    <property type="entry name" value="3-METHYL-2-OXOBUTANOATE HYDROXYMETHYLTRANSFERASE"/>
    <property type="match status" value="1"/>
</dbReference>
<dbReference type="GO" id="GO:0003864">
    <property type="term" value="F:3-methyl-2-oxobutanoate hydroxymethyltransferase activity"/>
    <property type="evidence" value="ECO:0007669"/>
    <property type="project" value="UniProtKB-UniRule"/>
</dbReference>
<feature type="binding site" evidence="7 10">
    <location>
        <position position="45"/>
    </location>
    <ligand>
        <name>Mg(2+)</name>
        <dbReference type="ChEBI" id="CHEBI:18420"/>
    </ligand>
</feature>
<organism evidence="11 12">
    <name type="scientific">Syntrophomonas wolfei</name>
    <dbReference type="NCBI Taxonomy" id="863"/>
    <lineage>
        <taxon>Bacteria</taxon>
        <taxon>Bacillati</taxon>
        <taxon>Bacillota</taxon>
        <taxon>Clostridia</taxon>
        <taxon>Eubacteriales</taxon>
        <taxon>Syntrophomonadaceae</taxon>
        <taxon>Syntrophomonas</taxon>
    </lineage>
</organism>
<dbReference type="GO" id="GO:0005737">
    <property type="term" value="C:cytoplasm"/>
    <property type="evidence" value="ECO:0007669"/>
    <property type="project" value="UniProtKB-SubCell"/>
</dbReference>
<comment type="caution">
    <text evidence="11">The sequence shown here is derived from an EMBL/GenBank/DDBJ whole genome shotgun (WGS) entry which is preliminary data.</text>
</comment>
<keyword evidence="5 7" id="KW-0808">Transferase</keyword>
<dbReference type="PANTHER" id="PTHR20881:SF0">
    <property type="entry name" value="3-METHYL-2-OXOBUTANOATE HYDROXYMETHYLTRANSFERASE"/>
    <property type="match status" value="1"/>
</dbReference>
<evidence type="ECO:0000256" key="3">
    <source>
        <dbReference type="ARBA" id="ARBA00011424"/>
    </source>
</evidence>
<dbReference type="CDD" id="cd06557">
    <property type="entry name" value="KPHMT-like"/>
    <property type="match status" value="1"/>
</dbReference>
<dbReference type="NCBIfam" id="TIGR00222">
    <property type="entry name" value="panB"/>
    <property type="match status" value="1"/>
</dbReference>
<evidence type="ECO:0000256" key="5">
    <source>
        <dbReference type="ARBA" id="ARBA00022679"/>
    </source>
</evidence>
<reference evidence="11 12" key="1">
    <citation type="journal article" date="2018" name="Nat. Biotechnol.">
        <title>A standardized bacterial taxonomy based on genome phylogeny substantially revises the tree of life.</title>
        <authorList>
            <person name="Parks D.H."/>
            <person name="Chuvochina M."/>
            <person name="Waite D.W."/>
            <person name="Rinke C."/>
            <person name="Skarshewski A."/>
            <person name="Chaumeil P.A."/>
            <person name="Hugenholtz P."/>
        </authorList>
    </citation>
    <scope>NUCLEOTIDE SEQUENCE [LARGE SCALE GENOMIC DNA]</scope>
    <source>
        <strain evidence="11">UBA10948</strain>
    </source>
</reference>
<comment type="cofactor">
    <cofactor evidence="7 10">
        <name>Mg(2+)</name>
        <dbReference type="ChEBI" id="CHEBI:18420"/>
    </cofactor>
    <text evidence="7 10">Binds 1 Mg(2+) ion per subunit.</text>
</comment>
<evidence type="ECO:0000256" key="1">
    <source>
        <dbReference type="ARBA" id="ARBA00005033"/>
    </source>
</evidence>
<dbReference type="SUPFAM" id="SSF51621">
    <property type="entry name" value="Phosphoenolpyruvate/pyruvate domain"/>
    <property type="match status" value="1"/>
</dbReference>
<dbReference type="HAMAP" id="MF_00156">
    <property type="entry name" value="PanB"/>
    <property type="match status" value="1"/>
</dbReference>
<keyword evidence="7 10" id="KW-0479">Metal-binding</keyword>
<dbReference type="InterPro" id="IPR015813">
    <property type="entry name" value="Pyrv/PenolPyrv_kinase-like_dom"/>
</dbReference>
<dbReference type="InterPro" id="IPR003700">
    <property type="entry name" value="Pantoate_hydroxy_MeTrfase"/>
</dbReference>
<evidence type="ECO:0000256" key="8">
    <source>
        <dbReference type="PIRSR" id="PIRSR000388-1"/>
    </source>
</evidence>
<evidence type="ECO:0000256" key="10">
    <source>
        <dbReference type="PIRSR" id="PIRSR000388-3"/>
    </source>
</evidence>
<comment type="function">
    <text evidence="6 7">Catalyzes the reversible reaction in which hydroxymethyl group from 5,10-methylenetetrahydrofolate is transferred onto alpha-ketoisovalerate to form ketopantoate.</text>
</comment>
<evidence type="ECO:0000256" key="2">
    <source>
        <dbReference type="ARBA" id="ARBA00008676"/>
    </source>
</evidence>
<feature type="binding site" evidence="7 9">
    <location>
        <position position="114"/>
    </location>
    <ligand>
        <name>3-methyl-2-oxobutanoate</name>
        <dbReference type="ChEBI" id="CHEBI:11851"/>
    </ligand>
</feature>
<dbReference type="EMBL" id="DNZF01000159">
    <property type="protein sequence ID" value="HBK53706.1"/>
    <property type="molecule type" value="Genomic_DNA"/>
</dbReference>
<feature type="binding site" evidence="7 10">
    <location>
        <position position="116"/>
    </location>
    <ligand>
        <name>Mg(2+)</name>
        <dbReference type="ChEBI" id="CHEBI:18420"/>
    </ligand>
</feature>
<dbReference type="PIRSF" id="PIRSF000388">
    <property type="entry name" value="Pantoate_hydroxy_MeTrfase"/>
    <property type="match status" value="1"/>
</dbReference>
<comment type="catalytic activity">
    <reaction evidence="7">
        <text>(6R)-5,10-methylene-5,6,7,8-tetrahydrofolate + 3-methyl-2-oxobutanoate + H2O = 2-dehydropantoate + (6S)-5,6,7,8-tetrahydrofolate</text>
        <dbReference type="Rhea" id="RHEA:11824"/>
        <dbReference type="ChEBI" id="CHEBI:11561"/>
        <dbReference type="ChEBI" id="CHEBI:11851"/>
        <dbReference type="ChEBI" id="CHEBI:15377"/>
        <dbReference type="ChEBI" id="CHEBI:15636"/>
        <dbReference type="ChEBI" id="CHEBI:57453"/>
        <dbReference type="EC" id="2.1.2.11"/>
    </reaction>
</comment>
<comment type="pathway">
    <text evidence="1 7">Cofactor biosynthesis; (R)-pantothenate biosynthesis; (R)-pantoate from 3-methyl-2-oxobutanoate: step 1/2.</text>
</comment>
<evidence type="ECO:0000313" key="11">
    <source>
        <dbReference type="EMBL" id="HBK53706.1"/>
    </source>
</evidence>
<evidence type="ECO:0000313" key="12">
    <source>
        <dbReference type="Proteomes" id="UP000263273"/>
    </source>
</evidence>
<comment type="subunit">
    <text evidence="3 7">Homodecamer; pentamer of dimers.</text>
</comment>
<evidence type="ECO:0000256" key="7">
    <source>
        <dbReference type="HAMAP-Rule" id="MF_00156"/>
    </source>
</evidence>
<evidence type="ECO:0000256" key="4">
    <source>
        <dbReference type="ARBA" id="ARBA00022655"/>
    </source>
</evidence>